<protein>
    <submittedName>
        <fullName evidence="1">Carnitine operon protein CaiE</fullName>
    </submittedName>
</protein>
<dbReference type="Proteomes" id="UP000190080">
    <property type="component" value="Unassembled WGS sequence"/>
</dbReference>
<name>A0A1V4IPV7_9CLOT</name>
<dbReference type="Pfam" id="PF00132">
    <property type="entry name" value="Hexapep"/>
    <property type="match status" value="1"/>
</dbReference>
<sequence length="212" mass="23038">MENIDYNNKNSSKELKKHIGMNPITTFSKESIKPSIEDTVFVGPFSSIIGDVRIQKNVFVASNVNIRADEGTPFYIEENTNIQDGVTMHGLKDETISVDGEKFSIYIGKNVSCAHGCIIHGPCKIEDNVFVGFNAIVLNAVIGSNSYIGHNALVTGGVKVASNKFVPAGAIIDSQEKANNLSDVSSEQKKFAKDVQNVNKEFSASYLQSMKA</sequence>
<reference evidence="1 2" key="1">
    <citation type="submission" date="2017-03" db="EMBL/GenBank/DDBJ databases">
        <title>Genome sequence of Clostridium oryzae DSM 28571.</title>
        <authorList>
            <person name="Poehlein A."/>
            <person name="Daniel R."/>
        </authorList>
    </citation>
    <scope>NUCLEOTIDE SEQUENCE [LARGE SCALE GENOMIC DNA]</scope>
    <source>
        <strain evidence="1 2">DSM 28571</strain>
    </source>
</reference>
<dbReference type="PANTHER" id="PTHR43360:SF1">
    <property type="entry name" value="CARBOXYSOME ASSEMBLY PROTEIN CCMM"/>
    <property type="match status" value="1"/>
</dbReference>
<dbReference type="Gene3D" id="2.160.10.10">
    <property type="entry name" value="Hexapeptide repeat proteins"/>
    <property type="match status" value="1"/>
</dbReference>
<keyword evidence="2" id="KW-1185">Reference proteome</keyword>
<gene>
    <name evidence="1" type="primary">caiE</name>
    <name evidence="1" type="ORF">CLORY_20350</name>
</gene>
<dbReference type="EMBL" id="MZGV01000018">
    <property type="protein sequence ID" value="OPJ61943.1"/>
    <property type="molecule type" value="Genomic_DNA"/>
</dbReference>
<dbReference type="STRING" id="1450648.CLORY_20350"/>
<dbReference type="InterPro" id="IPR052265">
    <property type="entry name" value="Gamma-CA"/>
</dbReference>
<dbReference type="RefSeq" id="WP_207652193.1">
    <property type="nucleotide sequence ID" value="NZ_MZGV01000018.1"/>
</dbReference>
<evidence type="ECO:0000313" key="2">
    <source>
        <dbReference type="Proteomes" id="UP000190080"/>
    </source>
</evidence>
<accession>A0A1V4IPV7</accession>
<organism evidence="1 2">
    <name type="scientific">Clostridium oryzae</name>
    <dbReference type="NCBI Taxonomy" id="1450648"/>
    <lineage>
        <taxon>Bacteria</taxon>
        <taxon>Bacillati</taxon>
        <taxon>Bacillota</taxon>
        <taxon>Clostridia</taxon>
        <taxon>Eubacteriales</taxon>
        <taxon>Clostridiaceae</taxon>
        <taxon>Clostridium</taxon>
    </lineage>
</organism>
<proteinExistence type="predicted"/>
<dbReference type="InterPro" id="IPR001451">
    <property type="entry name" value="Hexapep"/>
</dbReference>
<dbReference type="InterPro" id="IPR011004">
    <property type="entry name" value="Trimer_LpxA-like_sf"/>
</dbReference>
<dbReference type="PANTHER" id="PTHR43360">
    <property type="entry name" value="CARBON DIOXIDE CONCENTRATING MECHANISM PROTEIN CCMM"/>
    <property type="match status" value="1"/>
</dbReference>
<comment type="caution">
    <text evidence="1">The sequence shown here is derived from an EMBL/GenBank/DDBJ whole genome shotgun (WGS) entry which is preliminary data.</text>
</comment>
<dbReference type="SUPFAM" id="SSF51161">
    <property type="entry name" value="Trimeric LpxA-like enzymes"/>
    <property type="match status" value="1"/>
</dbReference>
<evidence type="ECO:0000313" key="1">
    <source>
        <dbReference type="EMBL" id="OPJ61943.1"/>
    </source>
</evidence>
<dbReference type="AlphaFoldDB" id="A0A1V4IPV7"/>